<dbReference type="InterPro" id="IPR051013">
    <property type="entry name" value="MBL_superfamily_lactonases"/>
</dbReference>
<dbReference type="InterPro" id="IPR036866">
    <property type="entry name" value="RibonucZ/Hydroxyglut_hydro"/>
</dbReference>
<dbReference type="Pfam" id="PF00753">
    <property type="entry name" value="Lactamase_B"/>
    <property type="match status" value="1"/>
</dbReference>
<dbReference type="InterPro" id="IPR001279">
    <property type="entry name" value="Metallo-B-lactamas"/>
</dbReference>
<keyword evidence="2" id="KW-0479">Metal-binding</keyword>
<dbReference type="PANTHER" id="PTHR42978">
    <property type="entry name" value="QUORUM-QUENCHING LACTONASE YTNP-RELATED-RELATED"/>
    <property type="match status" value="1"/>
</dbReference>
<reference evidence="6" key="1">
    <citation type="submission" date="2018-05" db="EMBL/GenBank/DDBJ databases">
        <authorList>
            <person name="Lanie J.A."/>
            <person name="Ng W.-L."/>
            <person name="Kazmierczak K.M."/>
            <person name="Andrzejewski T.M."/>
            <person name="Davidsen T.M."/>
            <person name="Wayne K.J."/>
            <person name="Tettelin H."/>
            <person name="Glass J.I."/>
            <person name="Rusch D."/>
            <person name="Podicherti R."/>
            <person name="Tsui H.-C.T."/>
            <person name="Winkler M.E."/>
        </authorList>
    </citation>
    <scope>NUCLEOTIDE SEQUENCE</scope>
</reference>
<feature type="non-terminal residue" evidence="6">
    <location>
        <position position="231"/>
    </location>
</feature>
<evidence type="ECO:0000256" key="3">
    <source>
        <dbReference type="ARBA" id="ARBA00022801"/>
    </source>
</evidence>
<evidence type="ECO:0000256" key="1">
    <source>
        <dbReference type="ARBA" id="ARBA00007749"/>
    </source>
</evidence>
<dbReference type="SMART" id="SM00849">
    <property type="entry name" value="Lactamase_B"/>
    <property type="match status" value="1"/>
</dbReference>
<organism evidence="6">
    <name type="scientific">marine metagenome</name>
    <dbReference type="NCBI Taxonomy" id="408172"/>
    <lineage>
        <taxon>unclassified sequences</taxon>
        <taxon>metagenomes</taxon>
        <taxon>ecological metagenomes</taxon>
    </lineage>
</organism>
<dbReference type="SUPFAM" id="SSF56281">
    <property type="entry name" value="Metallo-hydrolase/oxidoreductase"/>
    <property type="match status" value="1"/>
</dbReference>
<gene>
    <name evidence="6" type="ORF">METZ01_LOCUS508238</name>
</gene>
<evidence type="ECO:0000313" key="6">
    <source>
        <dbReference type="EMBL" id="SVE55384.1"/>
    </source>
</evidence>
<dbReference type="EMBL" id="UINC01225355">
    <property type="protein sequence ID" value="SVE55384.1"/>
    <property type="molecule type" value="Genomic_DNA"/>
</dbReference>
<keyword evidence="4" id="KW-0862">Zinc</keyword>
<evidence type="ECO:0000256" key="2">
    <source>
        <dbReference type="ARBA" id="ARBA00022723"/>
    </source>
</evidence>
<proteinExistence type="inferred from homology"/>
<dbReference type="GO" id="GO:0046872">
    <property type="term" value="F:metal ion binding"/>
    <property type="evidence" value="ECO:0007669"/>
    <property type="project" value="UniProtKB-KW"/>
</dbReference>
<feature type="domain" description="Metallo-beta-lactamase" evidence="5">
    <location>
        <begin position="2"/>
        <end position="205"/>
    </location>
</feature>
<dbReference type="Gene3D" id="3.60.15.10">
    <property type="entry name" value="Ribonuclease Z/Hydroxyacylglutathione hydrolase-like"/>
    <property type="match status" value="1"/>
</dbReference>
<evidence type="ECO:0000256" key="4">
    <source>
        <dbReference type="ARBA" id="ARBA00022833"/>
    </source>
</evidence>
<feature type="non-terminal residue" evidence="6">
    <location>
        <position position="1"/>
    </location>
</feature>
<comment type="similarity">
    <text evidence="1">Belongs to the metallo-beta-lactamase superfamily.</text>
</comment>
<evidence type="ECO:0000259" key="5">
    <source>
        <dbReference type="SMART" id="SM00849"/>
    </source>
</evidence>
<accession>A0A383EFJ8</accession>
<dbReference type="PANTHER" id="PTHR42978:SF6">
    <property type="entry name" value="QUORUM-QUENCHING LACTONASE YTNP-RELATED"/>
    <property type="match status" value="1"/>
</dbReference>
<name>A0A383EFJ8_9ZZZZ</name>
<dbReference type="GO" id="GO:0016787">
    <property type="term" value="F:hydrolase activity"/>
    <property type="evidence" value="ECO:0007669"/>
    <property type="project" value="UniProtKB-KW"/>
</dbReference>
<protein>
    <recommendedName>
        <fullName evidence="5">Metallo-beta-lactamase domain-containing protein</fullName>
    </recommendedName>
</protein>
<keyword evidence="3" id="KW-0378">Hydrolase</keyword>
<dbReference type="AlphaFoldDB" id="A0A383EFJ8"/>
<sequence length="231" mass="25718">LNGLNVLFEDGVGAFFKPKLKERFGVHQDDHVLLRSLQARGISHDEIDIVVLSHLHFDHAGGILSKYEAGQPMRLLFPKAKFLVGETAWERARKPHPRDRASFIPELPKLLEASGRLELVTGNRSATLGDAVQFRYSDGHTLGLMLSEIGGNGGVLYSSDLVAGRPWVHLPISMGIDRYPELGVDEKHALLDDIIKRGIRLFFTHDLECAMALPVTDDQGRYTTTDEQETV</sequence>